<dbReference type="InterPro" id="IPR013113">
    <property type="entry name" value="SIP_FAD-bd"/>
</dbReference>
<dbReference type="EMBL" id="JBBEGM010000001">
    <property type="protein sequence ID" value="MEJ2859639.1"/>
    <property type="molecule type" value="Genomic_DNA"/>
</dbReference>
<dbReference type="Pfam" id="PF04954">
    <property type="entry name" value="SIP"/>
    <property type="match status" value="1"/>
</dbReference>
<dbReference type="Gene3D" id="3.40.50.80">
    <property type="entry name" value="Nucleotide-binding domain of ferredoxin-NADP reductase (FNR) module"/>
    <property type="match status" value="1"/>
</dbReference>
<keyword evidence="3" id="KW-1185">Reference proteome</keyword>
<dbReference type="InterPro" id="IPR007037">
    <property type="entry name" value="SIP_rossman_dom"/>
</dbReference>
<dbReference type="InterPro" id="IPR017927">
    <property type="entry name" value="FAD-bd_FR_type"/>
</dbReference>
<evidence type="ECO:0000313" key="3">
    <source>
        <dbReference type="Proteomes" id="UP001369736"/>
    </source>
</evidence>
<dbReference type="PROSITE" id="PS51384">
    <property type="entry name" value="FAD_FR"/>
    <property type="match status" value="1"/>
</dbReference>
<dbReference type="InterPro" id="IPR039374">
    <property type="entry name" value="SIP_fam"/>
</dbReference>
<dbReference type="PANTHER" id="PTHR30157:SF0">
    <property type="entry name" value="NADPH-DEPENDENT FERRIC-CHELATE REDUCTASE"/>
    <property type="match status" value="1"/>
</dbReference>
<organism evidence="2 3">
    <name type="scientific">Actinomycetospora flava</name>
    <dbReference type="NCBI Taxonomy" id="3129232"/>
    <lineage>
        <taxon>Bacteria</taxon>
        <taxon>Bacillati</taxon>
        <taxon>Actinomycetota</taxon>
        <taxon>Actinomycetes</taxon>
        <taxon>Pseudonocardiales</taxon>
        <taxon>Pseudonocardiaceae</taxon>
        <taxon>Actinomycetospora</taxon>
    </lineage>
</organism>
<proteinExistence type="predicted"/>
<dbReference type="Proteomes" id="UP001369736">
    <property type="component" value="Unassembled WGS sequence"/>
</dbReference>
<dbReference type="CDD" id="cd06193">
    <property type="entry name" value="siderophore_interacting"/>
    <property type="match status" value="1"/>
</dbReference>
<evidence type="ECO:0000259" key="1">
    <source>
        <dbReference type="PROSITE" id="PS51384"/>
    </source>
</evidence>
<dbReference type="InterPro" id="IPR039261">
    <property type="entry name" value="FNR_nucleotide-bd"/>
</dbReference>
<gene>
    <name evidence="2" type="ORF">WCD58_00650</name>
</gene>
<sequence>MATEGECVTAASTRPAVRLRRAVVRAVARPTPRVVRVTFAGPDLADLPVVAPDGYMKLFFPRPGEVEPQLPPLVEDTGDGPDIAGWFARYLAMPDDVRPSMRTFTLRQRREDPVEIDVDFVLHDEGPARDWAVRAAPGAHIAFTGPYGLYDPRDEHDGVLLAGDETAVPAIGAIVEGLPPGRRVTVLASVRDVTEQQVWATDGDVTTYWTSPDRLAERLRELDLPGDRPYVWLAGEASEVKAMRRHIVRERGVDKRDVCFTGYWRRGRTEEQEVRAAMDGTAPPEQDD</sequence>
<dbReference type="Pfam" id="PF08021">
    <property type="entry name" value="FAD_binding_9"/>
    <property type="match status" value="1"/>
</dbReference>
<dbReference type="SUPFAM" id="SSF63380">
    <property type="entry name" value="Riboflavin synthase domain-like"/>
    <property type="match status" value="1"/>
</dbReference>
<reference evidence="2 3" key="1">
    <citation type="submission" date="2024-03" db="EMBL/GenBank/DDBJ databases">
        <title>Actinomycetospora sp. OC33-EN07, a novel actinomycete isolated from wild orchid (Aerides multiflora).</title>
        <authorList>
            <person name="Suriyachadkun C."/>
        </authorList>
    </citation>
    <scope>NUCLEOTIDE SEQUENCE [LARGE SCALE GENOMIC DNA]</scope>
    <source>
        <strain evidence="2 3">OC33-EN07</strain>
    </source>
</reference>
<evidence type="ECO:0000313" key="2">
    <source>
        <dbReference type="EMBL" id="MEJ2859639.1"/>
    </source>
</evidence>
<comment type="caution">
    <text evidence="2">The sequence shown here is derived from an EMBL/GenBank/DDBJ whole genome shotgun (WGS) entry which is preliminary data.</text>
</comment>
<name>A0ABU8LX10_9PSEU</name>
<feature type="domain" description="FAD-binding FR-type" evidence="1">
    <location>
        <begin position="17"/>
        <end position="153"/>
    </location>
</feature>
<dbReference type="Gene3D" id="2.40.30.10">
    <property type="entry name" value="Translation factors"/>
    <property type="match status" value="1"/>
</dbReference>
<dbReference type="InterPro" id="IPR017938">
    <property type="entry name" value="Riboflavin_synthase-like_b-brl"/>
</dbReference>
<protein>
    <submittedName>
        <fullName evidence="2">Siderophore-interacting protein</fullName>
    </submittedName>
</protein>
<accession>A0ABU8LX10</accession>
<dbReference type="PANTHER" id="PTHR30157">
    <property type="entry name" value="FERRIC REDUCTASE, NADPH-DEPENDENT"/>
    <property type="match status" value="1"/>
</dbReference>
<dbReference type="RefSeq" id="WP_337698702.1">
    <property type="nucleotide sequence ID" value="NZ_JBBEGM010000001.1"/>
</dbReference>